<reference evidence="3" key="1">
    <citation type="submission" date="2016-10" db="EMBL/GenBank/DDBJ databases">
        <authorList>
            <person name="de Groot N.N."/>
        </authorList>
    </citation>
    <scope>NUCLEOTIDE SEQUENCE</scope>
</reference>
<sequence>MKQQFKSLATGVALGSAGIFMMSVISGCSNNSSEQQQQQQTQNKFLVIEQQPNGKYVVVEEMPTQGPSRAIIRERDENGKITERFMTEEEMKALAQQEYQKVQNGTSETLQNNSGSEGMGLAGTILSAAAGAMLGNMIANSLMNNRNFAQNAARTNHSPSAYNRSKSFSKSSSFSRPSSSTKRSFFGSSHKSSSGFSRGFGS</sequence>
<name>A0A1W1D2T7_9ZZZZ</name>
<evidence type="ECO:0000313" key="3">
    <source>
        <dbReference type="EMBL" id="SFV74965.1"/>
    </source>
</evidence>
<accession>A0A1W1D2T7</accession>
<feature type="compositionally biased region" description="Polar residues" evidence="1">
    <location>
        <begin position="153"/>
        <end position="163"/>
    </location>
</feature>
<gene>
    <name evidence="3" type="ORF">MNB_SM-3-99</name>
</gene>
<protein>
    <submittedName>
        <fullName evidence="3">Putative flagellar motility protein</fullName>
    </submittedName>
</protein>
<keyword evidence="3" id="KW-0282">Flagellum</keyword>
<dbReference type="EMBL" id="FPHP01000011">
    <property type="protein sequence ID" value="SFV74965.1"/>
    <property type="molecule type" value="Genomic_DNA"/>
</dbReference>
<keyword evidence="3" id="KW-0966">Cell projection</keyword>
<proteinExistence type="predicted"/>
<feature type="region of interest" description="Disordered" evidence="1">
    <location>
        <begin position="153"/>
        <end position="202"/>
    </location>
</feature>
<dbReference type="PROSITE" id="PS51257">
    <property type="entry name" value="PROKAR_LIPOPROTEIN"/>
    <property type="match status" value="1"/>
</dbReference>
<evidence type="ECO:0000259" key="2">
    <source>
        <dbReference type="Pfam" id="PF26303"/>
    </source>
</evidence>
<organism evidence="3">
    <name type="scientific">hydrothermal vent metagenome</name>
    <dbReference type="NCBI Taxonomy" id="652676"/>
    <lineage>
        <taxon>unclassified sequences</taxon>
        <taxon>metagenomes</taxon>
        <taxon>ecological metagenomes</taxon>
    </lineage>
</organism>
<feature type="domain" description="UPF0323" evidence="2">
    <location>
        <begin position="45"/>
        <end position="171"/>
    </location>
</feature>
<dbReference type="AlphaFoldDB" id="A0A1W1D2T7"/>
<dbReference type="InterPro" id="IPR059092">
    <property type="entry name" value="UPF0323_dom"/>
</dbReference>
<dbReference type="NCBIfam" id="NF003146">
    <property type="entry name" value="PRK04081.1"/>
    <property type="match status" value="1"/>
</dbReference>
<dbReference type="Pfam" id="PF26303">
    <property type="entry name" value="UPF0323"/>
    <property type="match status" value="1"/>
</dbReference>
<evidence type="ECO:0000256" key="1">
    <source>
        <dbReference type="SAM" id="MobiDB-lite"/>
    </source>
</evidence>
<keyword evidence="3" id="KW-0969">Cilium</keyword>
<feature type="compositionally biased region" description="Low complexity" evidence="1">
    <location>
        <begin position="164"/>
        <end position="202"/>
    </location>
</feature>